<reference evidence="5" key="1">
    <citation type="submission" date="2017-10" db="EMBL/GenBank/DDBJ databases">
        <title>Campylobacter species from seals.</title>
        <authorList>
            <person name="Gilbert M.J."/>
            <person name="Zomer A.L."/>
            <person name="Timmerman A.J."/>
            <person name="Duim B."/>
            <person name="Wagenaar J.A."/>
        </authorList>
    </citation>
    <scope>NUCLEOTIDE SEQUENCE [LARGE SCALE GENOMIC DNA]</scope>
    <source>
        <strain evidence="5">17S00004-5</strain>
    </source>
</reference>
<proteinExistence type="inferred from homology"/>
<dbReference type="InterPro" id="IPR050682">
    <property type="entry name" value="ModA/WtpA"/>
</dbReference>
<dbReference type="InterPro" id="IPR005950">
    <property type="entry name" value="ModA"/>
</dbReference>
<dbReference type="PANTHER" id="PTHR30632:SF14">
    <property type="entry name" value="TUNGSTATE_MOLYBDATE_CHROMATE-BINDING PROTEIN MODA"/>
    <property type="match status" value="1"/>
</dbReference>
<keyword evidence="3" id="KW-0732">Signal</keyword>
<dbReference type="EMBL" id="PDHH01000003">
    <property type="protein sequence ID" value="PSM52299.1"/>
    <property type="molecule type" value="Genomic_DNA"/>
</dbReference>
<evidence type="ECO:0000256" key="1">
    <source>
        <dbReference type="ARBA" id="ARBA00009175"/>
    </source>
</evidence>
<evidence type="ECO:0000313" key="5">
    <source>
        <dbReference type="Proteomes" id="UP000240535"/>
    </source>
</evidence>
<dbReference type="RefSeq" id="WP_106871025.1">
    <property type="nucleotide sequence ID" value="NZ_CP053841.1"/>
</dbReference>
<comment type="similarity">
    <text evidence="1">Belongs to the bacterial solute-binding protein ModA family.</text>
</comment>
<accession>A0A2P8R1C7</accession>
<dbReference type="NCBIfam" id="TIGR01256">
    <property type="entry name" value="modA"/>
    <property type="match status" value="1"/>
</dbReference>
<dbReference type="Pfam" id="PF13531">
    <property type="entry name" value="SBP_bac_11"/>
    <property type="match status" value="1"/>
</dbReference>
<name>A0A2P8R1C7_9BACT</name>
<dbReference type="GO" id="GO:0030973">
    <property type="term" value="F:molybdate ion binding"/>
    <property type="evidence" value="ECO:0007669"/>
    <property type="project" value="TreeGrafter"/>
</dbReference>
<protein>
    <submittedName>
        <fullName evidence="4">Molybdate ABC transporter substrate-binding protein</fullName>
    </submittedName>
</protein>
<dbReference type="SUPFAM" id="SSF53850">
    <property type="entry name" value="Periplasmic binding protein-like II"/>
    <property type="match status" value="1"/>
</dbReference>
<gene>
    <name evidence="4" type="primary">modA</name>
    <name evidence="4" type="ORF">CQ405_04400</name>
</gene>
<comment type="caution">
    <text evidence="4">The sequence shown here is derived from an EMBL/GenBank/DDBJ whole genome shotgun (WGS) entry which is preliminary data.</text>
</comment>
<evidence type="ECO:0000256" key="3">
    <source>
        <dbReference type="ARBA" id="ARBA00022729"/>
    </source>
</evidence>
<dbReference type="Proteomes" id="UP000240535">
    <property type="component" value="Unassembled WGS sequence"/>
</dbReference>
<dbReference type="GO" id="GO:0046872">
    <property type="term" value="F:metal ion binding"/>
    <property type="evidence" value="ECO:0007669"/>
    <property type="project" value="UniProtKB-KW"/>
</dbReference>
<dbReference type="PANTHER" id="PTHR30632">
    <property type="entry name" value="MOLYBDATE-BINDING PERIPLASMIC PROTEIN"/>
    <property type="match status" value="1"/>
</dbReference>
<dbReference type="AlphaFoldDB" id="A0A2P8R1C7"/>
<organism evidence="4 5">
    <name type="scientific">Campylobacter blaseri</name>
    <dbReference type="NCBI Taxonomy" id="2042961"/>
    <lineage>
        <taxon>Bacteria</taxon>
        <taxon>Pseudomonadati</taxon>
        <taxon>Campylobacterota</taxon>
        <taxon>Epsilonproteobacteria</taxon>
        <taxon>Campylobacterales</taxon>
        <taxon>Campylobacteraceae</taxon>
        <taxon>Campylobacter</taxon>
    </lineage>
</organism>
<dbReference type="OrthoDB" id="9785015at2"/>
<dbReference type="GO" id="GO:0015689">
    <property type="term" value="P:molybdate ion transport"/>
    <property type="evidence" value="ECO:0007669"/>
    <property type="project" value="InterPro"/>
</dbReference>
<evidence type="ECO:0000313" key="4">
    <source>
        <dbReference type="EMBL" id="PSM52299.1"/>
    </source>
</evidence>
<sequence length="230" mass="25305">MKKIFLLFCLVVGLGASDIRIAAGAGYKKMTLELLQNFKNQNKIEAIFGNMKQVTTQAKNQDITLIIGDKRYLDSSNLDKIGEQKIGNGKLVLIYPKNTEIKSINDLTNENIKKVALPDSKKAIYGIASSQALKSANLDIENKLLFVSTVPQSASYVLSGEVDAGFINLSEALSIKDKIGGMVKVDESLYEPIQIIALKLDSCSKFEVCGEFLEFLQTKKAKEIISKYGL</sequence>
<keyword evidence="5" id="KW-1185">Reference proteome</keyword>
<dbReference type="Gene3D" id="3.40.190.10">
    <property type="entry name" value="Periplasmic binding protein-like II"/>
    <property type="match status" value="2"/>
</dbReference>
<evidence type="ECO:0000256" key="2">
    <source>
        <dbReference type="ARBA" id="ARBA00022723"/>
    </source>
</evidence>
<keyword evidence="2" id="KW-0479">Metal-binding</keyword>